<proteinExistence type="predicted"/>
<dbReference type="Proteomes" id="UP000237222">
    <property type="component" value="Unassembled WGS sequence"/>
</dbReference>
<evidence type="ECO:0000313" key="4">
    <source>
        <dbReference type="Proteomes" id="UP000237222"/>
    </source>
</evidence>
<evidence type="ECO:0000256" key="2">
    <source>
        <dbReference type="SAM" id="SignalP"/>
    </source>
</evidence>
<comment type="caution">
    <text evidence="3">The sequence shown here is derived from an EMBL/GenBank/DDBJ whole genome shotgun (WGS) entry which is preliminary data.</text>
</comment>
<dbReference type="OrthoDB" id="5741209at2"/>
<dbReference type="RefSeq" id="WP_103684340.1">
    <property type="nucleotide sequence ID" value="NZ_PQGG01000023.1"/>
</dbReference>
<reference evidence="3" key="1">
    <citation type="submission" date="2018-01" db="EMBL/GenBank/DDBJ databases">
        <authorList>
            <person name="Yu X.-D."/>
        </authorList>
    </citation>
    <scope>NUCLEOTIDE SEQUENCE</scope>
    <source>
        <strain evidence="3">ZX-21</strain>
    </source>
</reference>
<sequence length="245" mass="26162">MKNLIRNIIAPSSAILLLASTPVLAQYGEGGGSTGASSSSGASGSSSFTSYVDVMYSLQNSDDDTRGTTTTQGGGSGGLGGLLGGGGNNTAPVRDPVLDKGQGFAVLAGFRRKGWYGFEFGGSYAKDEDVQKQSLLFNTLIYPFENNFYIKLASGVTRYVEYPLAQSVDAFEDSDDDFITINYGAGIGYVLPLEIGDTPIGIRAEAVYHVADRFLERENDFEEDINAPGNLKEIQFNIGIRFPLK</sequence>
<dbReference type="AlphaFoldDB" id="A0A2S4HFQ8"/>
<feature type="region of interest" description="Disordered" evidence="1">
    <location>
        <begin position="60"/>
        <end position="85"/>
    </location>
</feature>
<name>A0A2S4HFQ8_9GAMM</name>
<keyword evidence="2" id="KW-0732">Signal</keyword>
<feature type="chain" id="PRO_5015695214" description="Outer membrane protein beta-barrel domain-containing protein" evidence="2">
    <location>
        <begin position="26"/>
        <end position="245"/>
    </location>
</feature>
<protein>
    <recommendedName>
        <fullName evidence="5">Outer membrane protein beta-barrel domain-containing protein</fullName>
    </recommendedName>
</protein>
<accession>A0A2S4HFQ8</accession>
<dbReference type="EMBL" id="PQGG01000023">
    <property type="protein sequence ID" value="POP52824.1"/>
    <property type="molecule type" value="Genomic_DNA"/>
</dbReference>
<evidence type="ECO:0008006" key="5">
    <source>
        <dbReference type="Google" id="ProtNLM"/>
    </source>
</evidence>
<gene>
    <name evidence="3" type="ORF">C0068_09900</name>
</gene>
<feature type="compositionally biased region" description="Gly residues" evidence="1">
    <location>
        <begin position="72"/>
        <end position="85"/>
    </location>
</feature>
<evidence type="ECO:0000256" key="1">
    <source>
        <dbReference type="SAM" id="MobiDB-lite"/>
    </source>
</evidence>
<feature type="signal peptide" evidence="2">
    <location>
        <begin position="1"/>
        <end position="25"/>
    </location>
</feature>
<evidence type="ECO:0000313" key="3">
    <source>
        <dbReference type="EMBL" id="POP52824.1"/>
    </source>
</evidence>
<organism evidence="3 4">
    <name type="scientific">Zhongshania marina</name>
    <dbReference type="NCBI Taxonomy" id="2304603"/>
    <lineage>
        <taxon>Bacteria</taxon>
        <taxon>Pseudomonadati</taxon>
        <taxon>Pseudomonadota</taxon>
        <taxon>Gammaproteobacteria</taxon>
        <taxon>Cellvibrionales</taxon>
        <taxon>Spongiibacteraceae</taxon>
        <taxon>Zhongshania</taxon>
    </lineage>
</organism>